<keyword evidence="2" id="KW-0813">Transport</keyword>
<dbReference type="InterPro" id="IPR018206">
    <property type="entry name" value="ETF_asu_C_CS"/>
</dbReference>
<gene>
    <name evidence="8" type="ORF">GCM10011507_19960</name>
</gene>
<comment type="caution">
    <text evidence="8">The sequence shown here is derived from an EMBL/GenBank/DDBJ whole genome shotgun (WGS) entry which is preliminary data.</text>
</comment>
<keyword evidence="9" id="KW-1185">Reference proteome</keyword>
<dbReference type="InterPro" id="IPR014731">
    <property type="entry name" value="ETF_asu_C"/>
</dbReference>
<dbReference type="Pfam" id="PF01012">
    <property type="entry name" value="ETF"/>
    <property type="match status" value="1"/>
</dbReference>
<evidence type="ECO:0000256" key="1">
    <source>
        <dbReference type="ARBA" id="ARBA00005817"/>
    </source>
</evidence>
<protein>
    <submittedName>
        <fullName evidence="8">Electron transfer flavoprotein subunit alpha</fullName>
    </submittedName>
</protein>
<dbReference type="InterPro" id="IPR029035">
    <property type="entry name" value="DHS-like_NAD/FAD-binding_dom"/>
</dbReference>
<dbReference type="PIRSF" id="PIRSF000089">
    <property type="entry name" value="Electra_flavoP_a"/>
    <property type="match status" value="1"/>
</dbReference>
<dbReference type="PANTHER" id="PTHR43153">
    <property type="entry name" value="ELECTRON TRANSFER FLAVOPROTEIN ALPHA"/>
    <property type="match status" value="1"/>
</dbReference>
<evidence type="ECO:0000313" key="8">
    <source>
        <dbReference type="EMBL" id="GGA68471.1"/>
    </source>
</evidence>
<dbReference type="InterPro" id="IPR001308">
    <property type="entry name" value="ETF_a/FixB"/>
</dbReference>
<comment type="cofactor">
    <cofactor evidence="6">
        <name>FAD</name>
        <dbReference type="ChEBI" id="CHEBI:57692"/>
    </cofactor>
    <text evidence="6">Binds 1 FAD per dimer.</text>
</comment>
<feature type="binding site" evidence="6">
    <location>
        <begin position="236"/>
        <end position="237"/>
    </location>
    <ligand>
        <name>FAD</name>
        <dbReference type="ChEBI" id="CHEBI:57692"/>
    </ligand>
</feature>
<comment type="similarity">
    <text evidence="1">Belongs to the ETF alpha-subunit/FixB family.</text>
</comment>
<dbReference type="SUPFAM" id="SSF52467">
    <property type="entry name" value="DHS-like NAD/FAD-binding domain"/>
    <property type="match status" value="1"/>
</dbReference>
<dbReference type="SUPFAM" id="SSF52402">
    <property type="entry name" value="Adenine nucleotide alpha hydrolases-like"/>
    <property type="match status" value="1"/>
</dbReference>
<evidence type="ECO:0000256" key="3">
    <source>
        <dbReference type="ARBA" id="ARBA00022630"/>
    </source>
</evidence>
<evidence type="ECO:0000259" key="7">
    <source>
        <dbReference type="SMART" id="SM00893"/>
    </source>
</evidence>
<accession>A0A916RUQ8</accession>
<organism evidence="8 9">
    <name type="scientific">Edaphobacter acidisoli</name>
    <dbReference type="NCBI Taxonomy" id="2040573"/>
    <lineage>
        <taxon>Bacteria</taxon>
        <taxon>Pseudomonadati</taxon>
        <taxon>Acidobacteriota</taxon>
        <taxon>Terriglobia</taxon>
        <taxon>Terriglobales</taxon>
        <taxon>Acidobacteriaceae</taxon>
        <taxon>Edaphobacter</taxon>
    </lineage>
</organism>
<evidence type="ECO:0000256" key="6">
    <source>
        <dbReference type="PIRSR" id="PIRSR000089-1"/>
    </source>
</evidence>
<feature type="domain" description="Electron transfer flavoprotein alpha/beta-subunit N-terminal" evidence="7">
    <location>
        <begin position="4"/>
        <end position="195"/>
    </location>
</feature>
<reference evidence="8" key="1">
    <citation type="journal article" date="2014" name="Int. J. Syst. Evol. Microbiol.">
        <title>Complete genome sequence of Corynebacterium casei LMG S-19264T (=DSM 44701T), isolated from a smear-ripened cheese.</title>
        <authorList>
            <consortium name="US DOE Joint Genome Institute (JGI-PGF)"/>
            <person name="Walter F."/>
            <person name="Albersmeier A."/>
            <person name="Kalinowski J."/>
            <person name="Ruckert C."/>
        </authorList>
    </citation>
    <scope>NUCLEOTIDE SEQUENCE</scope>
    <source>
        <strain evidence="8">CGMCC 1.15447</strain>
    </source>
</reference>
<feature type="binding site" evidence="6">
    <location>
        <position position="211"/>
    </location>
    <ligand>
        <name>FAD</name>
        <dbReference type="ChEBI" id="CHEBI:57692"/>
    </ligand>
</feature>
<keyword evidence="3" id="KW-0285">Flavoprotein</keyword>
<feature type="binding site" evidence="6">
    <location>
        <begin position="267"/>
        <end position="274"/>
    </location>
    <ligand>
        <name>FAD</name>
        <dbReference type="ChEBI" id="CHEBI:57692"/>
    </ligand>
</feature>
<dbReference type="GO" id="GO:0033539">
    <property type="term" value="P:fatty acid beta-oxidation using acyl-CoA dehydrogenase"/>
    <property type="evidence" value="ECO:0007669"/>
    <property type="project" value="TreeGrafter"/>
</dbReference>
<dbReference type="RefSeq" id="WP_188759154.1">
    <property type="nucleotide sequence ID" value="NZ_BMJB01000001.1"/>
</dbReference>
<evidence type="ECO:0000256" key="4">
    <source>
        <dbReference type="ARBA" id="ARBA00022827"/>
    </source>
</evidence>
<name>A0A916RUQ8_9BACT</name>
<dbReference type="Gene3D" id="3.40.50.1220">
    <property type="entry name" value="TPP-binding domain"/>
    <property type="match status" value="1"/>
</dbReference>
<sequence length="323" mass="33900">MSGVLVVMEQRGGQWNRMSFEALAAGQQLAAKLGVECSAAVVAEGVSALASELSGKKLVKVYAVEHALLKTYTPDGYVAALEQVIKQAAPAYVLMPHTYQVRDFAPALATRFGSVLISDVIAVHDGPVFVRQLLQGKLNADYRHTGAGPCFVSVQAGTFRGDTVETGSAAVETFAPTLELPQIRTKPGELFRESAQTVDLSAAPVIVSVGRGIGEQENIAIVDELAKALGAELAASRPICDNGWLPMERQVGSSGQTVSPKLYLAVGISGAIQHLVGMKGSKTVIAINKDENAPIFEVADYGVVGDLFEVVPALTKAVQAAKG</sequence>
<dbReference type="EMBL" id="BMJB01000001">
    <property type="protein sequence ID" value="GGA68471.1"/>
    <property type="molecule type" value="Genomic_DNA"/>
</dbReference>
<dbReference type="AlphaFoldDB" id="A0A916RUQ8"/>
<dbReference type="PANTHER" id="PTHR43153:SF1">
    <property type="entry name" value="ELECTRON TRANSFER FLAVOPROTEIN SUBUNIT ALPHA, MITOCHONDRIAL"/>
    <property type="match status" value="1"/>
</dbReference>
<feature type="binding site" evidence="6">
    <location>
        <begin position="250"/>
        <end position="254"/>
    </location>
    <ligand>
        <name>FAD</name>
        <dbReference type="ChEBI" id="CHEBI:57692"/>
    </ligand>
</feature>
<dbReference type="FunFam" id="3.40.50.1220:FF:000004">
    <property type="entry name" value="Electron transfer flavoprotein"/>
    <property type="match status" value="1"/>
</dbReference>
<dbReference type="InterPro" id="IPR014729">
    <property type="entry name" value="Rossmann-like_a/b/a_fold"/>
</dbReference>
<dbReference type="Pfam" id="PF00766">
    <property type="entry name" value="ETF_alpha"/>
    <property type="match status" value="1"/>
</dbReference>
<dbReference type="InterPro" id="IPR014730">
    <property type="entry name" value="ETF_a/b_N"/>
</dbReference>
<dbReference type="GO" id="GO:0009055">
    <property type="term" value="F:electron transfer activity"/>
    <property type="evidence" value="ECO:0007669"/>
    <property type="project" value="InterPro"/>
</dbReference>
<feature type="binding site" evidence="6">
    <location>
        <position position="288"/>
    </location>
    <ligand>
        <name>FAD</name>
        <dbReference type="ChEBI" id="CHEBI:57692"/>
    </ligand>
</feature>
<dbReference type="SMART" id="SM00893">
    <property type="entry name" value="ETF"/>
    <property type="match status" value="1"/>
</dbReference>
<keyword evidence="4 6" id="KW-0274">FAD</keyword>
<dbReference type="PROSITE" id="PS00696">
    <property type="entry name" value="ETF_ALPHA"/>
    <property type="match status" value="1"/>
</dbReference>
<keyword evidence="5" id="KW-0249">Electron transport</keyword>
<evidence type="ECO:0000256" key="2">
    <source>
        <dbReference type="ARBA" id="ARBA00022448"/>
    </source>
</evidence>
<proteinExistence type="inferred from homology"/>
<dbReference type="GO" id="GO:0050660">
    <property type="term" value="F:flavin adenine dinucleotide binding"/>
    <property type="evidence" value="ECO:0007669"/>
    <property type="project" value="InterPro"/>
</dbReference>
<evidence type="ECO:0000313" key="9">
    <source>
        <dbReference type="Proteomes" id="UP000648801"/>
    </source>
</evidence>
<reference evidence="8" key="2">
    <citation type="submission" date="2020-09" db="EMBL/GenBank/DDBJ databases">
        <authorList>
            <person name="Sun Q."/>
            <person name="Zhou Y."/>
        </authorList>
    </citation>
    <scope>NUCLEOTIDE SEQUENCE</scope>
    <source>
        <strain evidence="8">CGMCC 1.15447</strain>
    </source>
</reference>
<dbReference type="Proteomes" id="UP000648801">
    <property type="component" value="Unassembled WGS sequence"/>
</dbReference>
<evidence type="ECO:0000256" key="5">
    <source>
        <dbReference type="ARBA" id="ARBA00022982"/>
    </source>
</evidence>
<dbReference type="Gene3D" id="3.40.50.620">
    <property type="entry name" value="HUPs"/>
    <property type="match status" value="1"/>
</dbReference>